<keyword evidence="2" id="KW-0472">Membrane</keyword>
<feature type="transmembrane region" description="Helical" evidence="2">
    <location>
        <begin position="271"/>
        <end position="292"/>
    </location>
</feature>
<organism evidence="3">
    <name type="scientific">Lepeophtheirus salmonis</name>
    <name type="common">Salmon louse</name>
    <name type="synonym">Caligus salmonis</name>
    <dbReference type="NCBI Taxonomy" id="72036"/>
    <lineage>
        <taxon>Eukaryota</taxon>
        <taxon>Metazoa</taxon>
        <taxon>Ecdysozoa</taxon>
        <taxon>Arthropoda</taxon>
        <taxon>Crustacea</taxon>
        <taxon>Multicrustacea</taxon>
        <taxon>Hexanauplia</taxon>
        <taxon>Copepoda</taxon>
        <taxon>Siphonostomatoida</taxon>
        <taxon>Caligidae</taxon>
        <taxon>Lepeophtheirus</taxon>
    </lineage>
</organism>
<keyword evidence="2" id="KW-1133">Transmembrane helix</keyword>
<feature type="region of interest" description="Disordered" evidence="1">
    <location>
        <begin position="1"/>
        <end position="42"/>
    </location>
</feature>
<evidence type="ECO:0000313" key="3">
    <source>
        <dbReference type="EMBL" id="CDW25239.1"/>
    </source>
</evidence>
<evidence type="ECO:0000256" key="2">
    <source>
        <dbReference type="SAM" id="Phobius"/>
    </source>
</evidence>
<dbReference type="EMBL" id="HACA01007878">
    <property type="protein sequence ID" value="CDW25239.1"/>
    <property type="molecule type" value="Transcribed_RNA"/>
</dbReference>
<feature type="compositionally biased region" description="Polar residues" evidence="1">
    <location>
        <begin position="22"/>
        <end position="33"/>
    </location>
</feature>
<dbReference type="OrthoDB" id="6380417at2759"/>
<protein>
    <submittedName>
        <fullName evidence="3">Uncharacterized protein</fullName>
    </submittedName>
</protein>
<accession>A0A0K2TH08</accession>
<evidence type="ECO:0000256" key="1">
    <source>
        <dbReference type="SAM" id="MobiDB-lite"/>
    </source>
</evidence>
<keyword evidence="2" id="KW-0812">Transmembrane</keyword>
<dbReference type="AlphaFoldDB" id="A0A0K2TH08"/>
<reference evidence="3" key="1">
    <citation type="submission" date="2014-05" db="EMBL/GenBank/DDBJ databases">
        <authorList>
            <person name="Chronopoulou M."/>
        </authorList>
    </citation>
    <scope>NUCLEOTIDE SEQUENCE</scope>
    <source>
        <tissue evidence="3">Whole organism</tissue>
    </source>
</reference>
<proteinExistence type="predicted"/>
<sequence>MSYQQTNLYPNIEASSRDRPQDPSSHPNASDTTSGKAASKAGAYGGSEAGSMLGNMVGPPIIGGVIGNLIGERVGEKITKETGLDDAAGRIGQKVGGVIGQRNADKAGEIALSAFGYSEREECVCCPCLPASQTMLWVMIGFFIFNWYRLGVGIDFEKSCDAQNNGSVKTVTVPSDELVNSTSSISIYAHNTMTNETTYMISYPCEFGFHYLVSGSTVWLIILPFTILTLFGNCWRQCCCCLCDPIVCVSTIFDFIRRCCCEIKRFNCIDFIWYSFCTFHFIWACCALKWFIQVLYFKDESLNYEVLMDNTLKDAMISSIVLDLLIPGSEIFHKIRLFIKHEKNPTNVGTELDESTTLRSKYP</sequence>
<name>A0A0K2TH08_LEPSM</name>